<dbReference type="PANTHER" id="PTHR42847">
    <property type="entry name" value="ALKANESULFONATE MONOOXYGENASE"/>
    <property type="match status" value="1"/>
</dbReference>
<dbReference type="RefSeq" id="WP_344323578.1">
    <property type="nucleotide sequence ID" value="NZ_BAAASZ010000024.1"/>
</dbReference>
<dbReference type="Proteomes" id="UP001501638">
    <property type="component" value="Unassembled WGS sequence"/>
</dbReference>
<gene>
    <name evidence="6" type="ORF">GCM10010405_33180</name>
</gene>
<evidence type="ECO:0000313" key="7">
    <source>
        <dbReference type="Proteomes" id="UP001501638"/>
    </source>
</evidence>
<dbReference type="InterPro" id="IPR050172">
    <property type="entry name" value="SsuD_RutA_monooxygenase"/>
</dbReference>
<keyword evidence="3" id="KW-0560">Oxidoreductase</keyword>
<evidence type="ECO:0000256" key="1">
    <source>
        <dbReference type="ARBA" id="ARBA00022630"/>
    </source>
</evidence>
<dbReference type="InterPro" id="IPR011251">
    <property type="entry name" value="Luciferase-like_dom"/>
</dbReference>
<comment type="caution">
    <text evidence="6">The sequence shown here is derived from an EMBL/GenBank/DDBJ whole genome shotgun (WGS) entry which is preliminary data.</text>
</comment>
<dbReference type="SUPFAM" id="SSF51679">
    <property type="entry name" value="Bacterial luciferase-like"/>
    <property type="match status" value="1"/>
</dbReference>
<dbReference type="EMBL" id="BAAASZ010000024">
    <property type="protein sequence ID" value="GAA2447151.1"/>
    <property type="molecule type" value="Genomic_DNA"/>
</dbReference>
<keyword evidence="1" id="KW-0285">Flavoprotein</keyword>
<evidence type="ECO:0000256" key="4">
    <source>
        <dbReference type="ARBA" id="ARBA00023033"/>
    </source>
</evidence>
<keyword evidence="4" id="KW-0503">Monooxygenase</keyword>
<evidence type="ECO:0000256" key="3">
    <source>
        <dbReference type="ARBA" id="ARBA00023002"/>
    </source>
</evidence>
<name>A0ABP5X6Y5_9ACTN</name>
<sequence length="299" mass="32324">MRIGFTLPQYGPLGERISEVPRFAREAEALGAAGLWAGDRLLTAVSPSVCYPGTDGVPEEFHVAADPFTVLTAAAVATERVLLGSNVINAPWYPPALLARQLAGIDRLSGGRLLAGFGTGWSPEEYRAVGVPMEERGARLDECLDVLETWWTTDPVEHDGPRWTIPAGHVRLKPAREPRPPIYLGAFAPRAMRRIALRADGWLPVVTLPGGFDPAAITEPMARLREEAGRAGRDPGELDVILRVNPSSEATVDDIADTLKRARGEAGVEHAFVELMYLSRDVDHALELCGRILDAAGRG</sequence>
<keyword evidence="7" id="KW-1185">Reference proteome</keyword>
<dbReference type="InterPro" id="IPR036661">
    <property type="entry name" value="Luciferase-like_sf"/>
</dbReference>
<protein>
    <submittedName>
        <fullName evidence="6">TIGR03619 family F420-dependent LLM class oxidoreductase</fullName>
    </submittedName>
</protein>
<organism evidence="6 7">
    <name type="scientific">Streptomyces macrosporus</name>
    <dbReference type="NCBI Taxonomy" id="44032"/>
    <lineage>
        <taxon>Bacteria</taxon>
        <taxon>Bacillati</taxon>
        <taxon>Actinomycetota</taxon>
        <taxon>Actinomycetes</taxon>
        <taxon>Kitasatosporales</taxon>
        <taxon>Streptomycetaceae</taxon>
        <taxon>Streptomyces</taxon>
    </lineage>
</organism>
<keyword evidence="2" id="KW-0288">FMN</keyword>
<dbReference type="NCBIfam" id="TIGR03619">
    <property type="entry name" value="F420_Rv2161c"/>
    <property type="match status" value="1"/>
</dbReference>
<accession>A0ABP5X6Y5</accession>
<dbReference type="InterPro" id="IPR019921">
    <property type="entry name" value="Lucif-like_OxRdtase_Rv2161c"/>
</dbReference>
<dbReference type="PANTHER" id="PTHR42847:SF4">
    <property type="entry name" value="ALKANESULFONATE MONOOXYGENASE-RELATED"/>
    <property type="match status" value="1"/>
</dbReference>
<reference evidence="7" key="1">
    <citation type="journal article" date="2019" name="Int. J. Syst. Evol. Microbiol.">
        <title>The Global Catalogue of Microorganisms (GCM) 10K type strain sequencing project: providing services to taxonomists for standard genome sequencing and annotation.</title>
        <authorList>
            <consortium name="The Broad Institute Genomics Platform"/>
            <consortium name="The Broad Institute Genome Sequencing Center for Infectious Disease"/>
            <person name="Wu L."/>
            <person name="Ma J."/>
        </authorList>
    </citation>
    <scope>NUCLEOTIDE SEQUENCE [LARGE SCALE GENOMIC DNA]</scope>
    <source>
        <strain evidence="7">JCM 6305</strain>
    </source>
</reference>
<evidence type="ECO:0000259" key="5">
    <source>
        <dbReference type="Pfam" id="PF00296"/>
    </source>
</evidence>
<dbReference type="Pfam" id="PF00296">
    <property type="entry name" value="Bac_luciferase"/>
    <property type="match status" value="1"/>
</dbReference>
<evidence type="ECO:0000313" key="6">
    <source>
        <dbReference type="EMBL" id="GAA2447151.1"/>
    </source>
</evidence>
<proteinExistence type="predicted"/>
<evidence type="ECO:0000256" key="2">
    <source>
        <dbReference type="ARBA" id="ARBA00022643"/>
    </source>
</evidence>
<dbReference type="Gene3D" id="3.20.20.30">
    <property type="entry name" value="Luciferase-like domain"/>
    <property type="match status" value="1"/>
</dbReference>
<feature type="domain" description="Luciferase-like" evidence="5">
    <location>
        <begin position="14"/>
        <end position="263"/>
    </location>
</feature>